<organism evidence="6 7">
    <name type="scientific">Campylobacter hyointestinalis subsp. hyointestinalis</name>
    <dbReference type="NCBI Taxonomy" id="91352"/>
    <lineage>
        <taxon>Bacteria</taxon>
        <taxon>Pseudomonadati</taxon>
        <taxon>Campylobacterota</taxon>
        <taxon>Epsilonproteobacteria</taxon>
        <taxon>Campylobacterales</taxon>
        <taxon>Campylobacteraceae</taxon>
        <taxon>Campylobacter</taxon>
    </lineage>
</organism>
<keyword evidence="7" id="KW-1185">Reference proteome</keyword>
<evidence type="ECO:0000256" key="1">
    <source>
        <dbReference type="ARBA" id="ARBA00005417"/>
    </source>
</evidence>
<dbReference type="PANTHER" id="PTHR42734">
    <property type="entry name" value="METAL TRANSPORT SYSTEM ATP-BINDING PROTEIN TM_0124-RELATED"/>
    <property type="match status" value="1"/>
</dbReference>
<evidence type="ECO:0000259" key="5">
    <source>
        <dbReference type="PROSITE" id="PS50893"/>
    </source>
</evidence>
<protein>
    <submittedName>
        <fullName evidence="6">ABC transporter ATP-binding protein</fullName>
    </submittedName>
</protein>
<dbReference type="AlphaFoldDB" id="A0A0S4RX38"/>
<dbReference type="Gene3D" id="3.40.50.300">
    <property type="entry name" value="P-loop containing nucleotide triphosphate hydrolases"/>
    <property type="match status" value="1"/>
</dbReference>
<dbReference type="GO" id="GO:0016887">
    <property type="term" value="F:ATP hydrolysis activity"/>
    <property type="evidence" value="ECO:0007669"/>
    <property type="project" value="InterPro"/>
</dbReference>
<dbReference type="PANTHER" id="PTHR42734:SF17">
    <property type="entry name" value="METAL TRANSPORT SYSTEM ATP-BINDING PROTEIN TM_0124-RELATED"/>
    <property type="match status" value="1"/>
</dbReference>
<dbReference type="Proteomes" id="UP000052237">
    <property type="component" value="Unassembled WGS sequence"/>
</dbReference>
<comment type="caution">
    <text evidence="6">The sequence shown here is derived from an EMBL/GenBank/DDBJ whole genome shotgun (WGS) entry which is preliminary data.</text>
</comment>
<dbReference type="SMART" id="SM00382">
    <property type="entry name" value="AAA"/>
    <property type="match status" value="1"/>
</dbReference>
<evidence type="ECO:0000256" key="3">
    <source>
        <dbReference type="ARBA" id="ARBA00022741"/>
    </source>
</evidence>
<dbReference type="FunFam" id="3.40.50.300:FF:000134">
    <property type="entry name" value="Iron-enterobactin ABC transporter ATP-binding protein"/>
    <property type="match status" value="1"/>
</dbReference>
<feature type="domain" description="ABC transporter" evidence="5">
    <location>
        <begin position="3"/>
        <end position="240"/>
    </location>
</feature>
<name>A0A0S4RX38_CAMHY</name>
<reference evidence="6 7" key="1">
    <citation type="submission" date="2015-11" db="EMBL/GenBank/DDBJ databases">
        <authorList>
            <consortium name="Pathogen Informatics"/>
        </authorList>
    </citation>
    <scope>NUCLEOTIDE SEQUENCE [LARGE SCALE GENOMIC DNA]</scope>
    <source>
        <strain evidence="6 7">006A-0059</strain>
    </source>
</reference>
<dbReference type="Pfam" id="PF00005">
    <property type="entry name" value="ABC_tran"/>
    <property type="match status" value="1"/>
</dbReference>
<sequence>MKIEIDNLSFRYDDCYVLKDIDLAYDSKDFLSIIGPNGGGKSTLLKLMVGLLKPEIGTIKFSGISQSEISKSIGYVPQNIPVNSLFPMSVLEVVLMGRCKSSSFCFYSKRDKELALDALKKVSMQDFYKRDIKGLSGGQRQRVYIARALCSDAGVLMLDEPTASIDSRGQVDIYNTLKNLNKNGIGIIMISHDINMAINFANKAAYVNKELFLHDINTENRPNFINHLASEHNHFCDVELLLGECGCKKGEENA</sequence>
<dbReference type="SUPFAM" id="SSF52540">
    <property type="entry name" value="P-loop containing nucleoside triphosphate hydrolases"/>
    <property type="match status" value="1"/>
</dbReference>
<dbReference type="PROSITE" id="PS50893">
    <property type="entry name" value="ABC_TRANSPORTER_2"/>
    <property type="match status" value="1"/>
</dbReference>
<dbReference type="InterPro" id="IPR027417">
    <property type="entry name" value="P-loop_NTPase"/>
</dbReference>
<evidence type="ECO:0000256" key="2">
    <source>
        <dbReference type="ARBA" id="ARBA00022448"/>
    </source>
</evidence>
<proteinExistence type="inferred from homology"/>
<dbReference type="InterPro" id="IPR003439">
    <property type="entry name" value="ABC_transporter-like_ATP-bd"/>
</dbReference>
<accession>A0A0S4RX38</accession>
<keyword evidence="3" id="KW-0547">Nucleotide-binding</keyword>
<evidence type="ECO:0000313" key="7">
    <source>
        <dbReference type="Proteomes" id="UP000052237"/>
    </source>
</evidence>
<dbReference type="GO" id="GO:0005524">
    <property type="term" value="F:ATP binding"/>
    <property type="evidence" value="ECO:0007669"/>
    <property type="project" value="UniProtKB-KW"/>
</dbReference>
<dbReference type="InterPro" id="IPR050153">
    <property type="entry name" value="Metal_Ion_Import_ABC"/>
</dbReference>
<dbReference type="InterPro" id="IPR003593">
    <property type="entry name" value="AAA+_ATPase"/>
</dbReference>
<dbReference type="RefSeq" id="WP_059435091.1">
    <property type="nucleotide sequence ID" value="NZ_FAVB01000002.1"/>
</dbReference>
<gene>
    <name evidence="6" type="ORF">ERS686654_00990</name>
</gene>
<dbReference type="EMBL" id="FAVB01000002">
    <property type="protein sequence ID" value="CUU78642.1"/>
    <property type="molecule type" value="Genomic_DNA"/>
</dbReference>
<keyword evidence="4 6" id="KW-0067">ATP-binding</keyword>
<keyword evidence="2" id="KW-0813">Transport</keyword>
<dbReference type="CDD" id="cd03235">
    <property type="entry name" value="ABC_Metallic_Cations"/>
    <property type="match status" value="1"/>
</dbReference>
<comment type="similarity">
    <text evidence="1">Belongs to the ABC transporter superfamily.</text>
</comment>
<evidence type="ECO:0000313" key="6">
    <source>
        <dbReference type="EMBL" id="CUU78642.1"/>
    </source>
</evidence>
<evidence type="ECO:0000256" key="4">
    <source>
        <dbReference type="ARBA" id="ARBA00022840"/>
    </source>
</evidence>